<feature type="compositionally biased region" description="Basic and acidic residues" evidence="1">
    <location>
        <begin position="37"/>
        <end position="53"/>
    </location>
</feature>
<feature type="region of interest" description="Disordered" evidence="1">
    <location>
        <begin position="34"/>
        <end position="53"/>
    </location>
</feature>
<protein>
    <submittedName>
        <fullName evidence="2">Uncharacterized protein</fullName>
    </submittedName>
</protein>
<evidence type="ECO:0000313" key="3">
    <source>
        <dbReference type="Proteomes" id="UP000499080"/>
    </source>
</evidence>
<dbReference type="AlphaFoldDB" id="A0A4Y2T9S6"/>
<proteinExistence type="predicted"/>
<organism evidence="2 3">
    <name type="scientific">Araneus ventricosus</name>
    <name type="common">Orbweaver spider</name>
    <name type="synonym">Epeira ventricosa</name>
    <dbReference type="NCBI Taxonomy" id="182803"/>
    <lineage>
        <taxon>Eukaryota</taxon>
        <taxon>Metazoa</taxon>
        <taxon>Ecdysozoa</taxon>
        <taxon>Arthropoda</taxon>
        <taxon>Chelicerata</taxon>
        <taxon>Arachnida</taxon>
        <taxon>Araneae</taxon>
        <taxon>Araneomorphae</taxon>
        <taxon>Entelegynae</taxon>
        <taxon>Araneoidea</taxon>
        <taxon>Araneidae</taxon>
        <taxon>Araneus</taxon>
    </lineage>
</organism>
<accession>A0A4Y2T9S6</accession>
<reference evidence="2 3" key="1">
    <citation type="journal article" date="2019" name="Sci. Rep.">
        <title>Orb-weaving spider Araneus ventricosus genome elucidates the spidroin gene catalogue.</title>
        <authorList>
            <person name="Kono N."/>
            <person name="Nakamura H."/>
            <person name="Ohtoshi R."/>
            <person name="Moran D.A.P."/>
            <person name="Shinohara A."/>
            <person name="Yoshida Y."/>
            <person name="Fujiwara M."/>
            <person name="Mori M."/>
            <person name="Tomita M."/>
            <person name="Arakawa K."/>
        </authorList>
    </citation>
    <scope>NUCLEOTIDE SEQUENCE [LARGE SCALE GENOMIC DNA]</scope>
</reference>
<evidence type="ECO:0000256" key="1">
    <source>
        <dbReference type="SAM" id="MobiDB-lite"/>
    </source>
</evidence>
<evidence type="ECO:0000313" key="2">
    <source>
        <dbReference type="EMBL" id="GBN97322.1"/>
    </source>
</evidence>
<name>A0A4Y2T9S6_ARAVE</name>
<dbReference type="EMBL" id="BGPR01027100">
    <property type="protein sequence ID" value="GBN97322.1"/>
    <property type="molecule type" value="Genomic_DNA"/>
</dbReference>
<comment type="caution">
    <text evidence="2">The sequence shown here is derived from an EMBL/GenBank/DDBJ whole genome shotgun (WGS) entry which is preliminary data.</text>
</comment>
<gene>
    <name evidence="2" type="ORF">AVEN_34541_1</name>
</gene>
<sequence>MGRHARQTRGGNLLSMRSRKQTERQQLLMESSLAYPRGKEGKSKNSKGRQIEKGDQTLGYLGVVMPVTPKEDVPLRGSDLNRVDSAFKLLTSHDEIVAQLALENLRDSVAKRVRVLNPTDNDMSDFMTGSLDIDDDRPYSNPYSNIWTTARVASRRQKIKWLFSEGHPQLKFQDLVIKSSSRRKILFTISNRLRQDRSQVLQNKPDQGKAMECVAQSPISSHFIANGLYTRFSEYRFIHRARLNLLPLNGLPWKDGPVKRCRRCNKANLETLPQCYQSL</sequence>
<dbReference type="Proteomes" id="UP000499080">
    <property type="component" value="Unassembled WGS sequence"/>
</dbReference>
<dbReference type="OrthoDB" id="6436534at2759"/>
<keyword evidence="3" id="KW-1185">Reference proteome</keyword>
<feature type="region of interest" description="Disordered" evidence="1">
    <location>
        <begin position="1"/>
        <end position="23"/>
    </location>
</feature>